<dbReference type="GO" id="GO:0006915">
    <property type="term" value="P:apoptotic process"/>
    <property type="evidence" value="ECO:0007669"/>
    <property type="project" value="UniProtKB-KW"/>
</dbReference>
<reference evidence="12" key="3">
    <citation type="submission" date="2025-08" db="UniProtKB">
        <authorList>
            <consortium name="Ensembl"/>
        </authorList>
    </citation>
    <scope>IDENTIFICATION</scope>
</reference>
<feature type="domain" description="Programmed cell death protein 10 dimerisation" evidence="11">
    <location>
        <begin position="14"/>
        <end position="48"/>
    </location>
</feature>
<dbReference type="Pfam" id="PF06840">
    <property type="entry name" value="PDC10_C"/>
    <property type="match status" value="1"/>
</dbReference>
<dbReference type="Ensembl" id="ENSACLT00000025559.1">
    <property type="protein sequence ID" value="ENSACLP00000024960.1"/>
    <property type="gene ID" value="ENSACLG00000016968.1"/>
</dbReference>
<dbReference type="STRING" id="8154.ENSACLP00000024960"/>
<dbReference type="PANTHER" id="PTHR13250">
    <property type="entry name" value="TF-1 CELL APOPTOSIS RELATED PROTEIN-15"/>
    <property type="match status" value="1"/>
</dbReference>
<dbReference type="Pfam" id="PF20929">
    <property type="entry name" value="PDCD10_N"/>
    <property type="match status" value="1"/>
</dbReference>
<dbReference type="Proteomes" id="UP000265100">
    <property type="component" value="Chromosome 12"/>
</dbReference>
<dbReference type="InterPro" id="IPR009652">
    <property type="entry name" value="PDCD10"/>
</dbReference>
<reference evidence="13" key="2">
    <citation type="submission" date="2023-03" db="EMBL/GenBank/DDBJ databases">
        <authorList>
            <consortium name="Wellcome Sanger Institute Data Sharing"/>
        </authorList>
    </citation>
    <scope>NUCLEOTIDE SEQUENCE [LARGE SCALE GENOMIC DNA]</scope>
</reference>
<evidence type="ECO:0000256" key="7">
    <source>
        <dbReference type="ARBA" id="ARBA00022657"/>
    </source>
</evidence>
<accession>A0A3P8Q6B0</accession>
<evidence type="ECO:0000313" key="13">
    <source>
        <dbReference type="Proteomes" id="UP000265100"/>
    </source>
</evidence>
<evidence type="ECO:0000256" key="4">
    <source>
        <dbReference type="ARBA" id="ARBA00009181"/>
    </source>
</evidence>
<comment type="similarity">
    <text evidence="4">Belongs to the PDCD10 family.</text>
</comment>
<dbReference type="GeneTree" id="ENSGT00960000186932"/>
<dbReference type="GO" id="GO:0019901">
    <property type="term" value="F:protein kinase binding"/>
    <property type="evidence" value="ECO:0007669"/>
    <property type="project" value="TreeGrafter"/>
</dbReference>
<dbReference type="GO" id="GO:0090443">
    <property type="term" value="C:FAR/SIN/STRIPAK complex"/>
    <property type="evidence" value="ECO:0007669"/>
    <property type="project" value="TreeGrafter"/>
</dbReference>
<keyword evidence="7" id="KW-0037">Angiogenesis</keyword>
<keyword evidence="8" id="KW-0053">Apoptosis</keyword>
<evidence type="ECO:0000256" key="6">
    <source>
        <dbReference type="ARBA" id="ARBA00022490"/>
    </source>
</evidence>
<keyword evidence="6" id="KW-0963">Cytoplasm</keyword>
<protein>
    <recommendedName>
        <fullName evidence="11">Programmed cell death protein 10 dimerisation domain-containing protein</fullName>
    </recommendedName>
</protein>
<evidence type="ECO:0000313" key="12">
    <source>
        <dbReference type="Ensembl" id="ENSACLP00000024960.1"/>
    </source>
</evidence>
<dbReference type="GO" id="GO:0005886">
    <property type="term" value="C:plasma membrane"/>
    <property type="evidence" value="ECO:0007669"/>
    <property type="project" value="UniProtKB-SubCell"/>
</dbReference>
<evidence type="ECO:0000256" key="1">
    <source>
        <dbReference type="ARBA" id="ARBA00004255"/>
    </source>
</evidence>
<proteinExistence type="inferred from homology"/>
<dbReference type="InterPro" id="IPR046409">
    <property type="entry name" value="PDC10_dimerisation_sf"/>
</dbReference>
<keyword evidence="5" id="KW-1003">Cell membrane</keyword>
<name>A0A3P8Q6B0_ASTCA</name>
<dbReference type="Gene3D" id="1.20.120.330">
    <property type="entry name" value="Nucleotidyltransferases domain 2"/>
    <property type="match status" value="1"/>
</dbReference>
<evidence type="ECO:0000256" key="5">
    <source>
        <dbReference type="ARBA" id="ARBA00022475"/>
    </source>
</evidence>
<reference evidence="12 13" key="1">
    <citation type="submission" date="2018-05" db="EMBL/GenBank/DDBJ databases">
        <authorList>
            <person name="Datahose"/>
        </authorList>
    </citation>
    <scope>NUCLEOTIDE SEQUENCE</scope>
</reference>
<sequence length="116" mass="12892">MTTGDIKNEADAASLAPLALYAVMFLFKELEKINLSAAQTLTTAFIKAAIICMAADDMEELIIDRKVPKFQELNEMAQALKLILSTLPDELILHPMFVNCNETSAVHLAFKLKRHT</sequence>
<evidence type="ECO:0000256" key="3">
    <source>
        <dbReference type="ARBA" id="ARBA00004496"/>
    </source>
</evidence>
<dbReference type="AlphaFoldDB" id="A0A3P8Q6B0"/>
<evidence type="ECO:0000256" key="2">
    <source>
        <dbReference type="ARBA" id="ARBA00004413"/>
    </source>
</evidence>
<keyword evidence="13" id="KW-1185">Reference proteome</keyword>
<evidence type="ECO:0000259" key="11">
    <source>
        <dbReference type="Pfam" id="PF20929"/>
    </source>
</evidence>
<dbReference type="GO" id="GO:1903358">
    <property type="term" value="P:regulation of Golgi organization"/>
    <property type="evidence" value="ECO:0007669"/>
    <property type="project" value="TreeGrafter"/>
</dbReference>
<dbReference type="Bgee" id="ENSACLG00000016968">
    <property type="expression patterns" value="Expressed in liver and 2 other cell types or tissues"/>
</dbReference>
<dbReference type="InterPro" id="IPR048288">
    <property type="entry name" value="PDCD10_N"/>
</dbReference>
<evidence type="ECO:0000256" key="8">
    <source>
        <dbReference type="ARBA" id="ARBA00022703"/>
    </source>
</evidence>
<keyword evidence="10" id="KW-0472">Membrane</keyword>
<dbReference type="GO" id="GO:0000139">
    <property type="term" value="C:Golgi membrane"/>
    <property type="evidence" value="ECO:0007669"/>
    <property type="project" value="UniProtKB-SubCell"/>
</dbReference>
<reference evidence="12" key="4">
    <citation type="submission" date="2025-09" db="UniProtKB">
        <authorList>
            <consortium name="Ensembl"/>
        </authorList>
    </citation>
    <scope>IDENTIFICATION</scope>
</reference>
<keyword evidence="9" id="KW-0333">Golgi apparatus</keyword>
<organism evidence="12 13">
    <name type="scientific">Astatotilapia calliptera</name>
    <name type="common">Eastern happy</name>
    <name type="synonym">Chromis callipterus</name>
    <dbReference type="NCBI Taxonomy" id="8154"/>
    <lineage>
        <taxon>Eukaryota</taxon>
        <taxon>Metazoa</taxon>
        <taxon>Chordata</taxon>
        <taxon>Craniata</taxon>
        <taxon>Vertebrata</taxon>
        <taxon>Euteleostomi</taxon>
        <taxon>Actinopterygii</taxon>
        <taxon>Neopterygii</taxon>
        <taxon>Teleostei</taxon>
        <taxon>Neoteleostei</taxon>
        <taxon>Acanthomorphata</taxon>
        <taxon>Ovalentaria</taxon>
        <taxon>Cichlomorphae</taxon>
        <taxon>Cichliformes</taxon>
        <taxon>Cichlidae</taxon>
        <taxon>African cichlids</taxon>
        <taxon>Pseudocrenilabrinae</taxon>
        <taxon>Haplochromini</taxon>
        <taxon>Astatotilapia</taxon>
    </lineage>
</organism>
<dbReference type="Gene3D" id="1.10.12.70">
    <property type="match status" value="1"/>
</dbReference>
<evidence type="ECO:0000256" key="9">
    <source>
        <dbReference type="ARBA" id="ARBA00023034"/>
    </source>
</evidence>
<evidence type="ECO:0000256" key="10">
    <source>
        <dbReference type="ARBA" id="ARBA00023136"/>
    </source>
</evidence>
<dbReference type="PANTHER" id="PTHR13250:SF1">
    <property type="entry name" value="PROGRAMMED CELL DEATH PROTEIN 10"/>
    <property type="match status" value="1"/>
</dbReference>
<dbReference type="GO" id="GO:0001525">
    <property type="term" value="P:angiogenesis"/>
    <property type="evidence" value="ECO:0007669"/>
    <property type="project" value="UniProtKB-KW"/>
</dbReference>
<comment type="subcellular location">
    <subcellularLocation>
        <location evidence="2">Cell membrane</location>
        <topology evidence="2">Peripheral membrane protein</topology>
        <orientation evidence="2">Cytoplasmic side</orientation>
    </subcellularLocation>
    <subcellularLocation>
        <location evidence="3">Cytoplasm</location>
    </subcellularLocation>
    <subcellularLocation>
        <location evidence="1">Golgi apparatus membrane</location>
        <topology evidence="1">Peripheral membrane protein</topology>
        <orientation evidence="1">Cytoplasmic side</orientation>
    </subcellularLocation>
</comment>